<name>W1NK75_AMBTC</name>
<protein>
    <submittedName>
        <fullName evidence="1">Uncharacterized protein</fullName>
    </submittedName>
</protein>
<organism evidence="1 2">
    <name type="scientific">Amborella trichopoda</name>
    <dbReference type="NCBI Taxonomy" id="13333"/>
    <lineage>
        <taxon>Eukaryota</taxon>
        <taxon>Viridiplantae</taxon>
        <taxon>Streptophyta</taxon>
        <taxon>Embryophyta</taxon>
        <taxon>Tracheophyta</taxon>
        <taxon>Spermatophyta</taxon>
        <taxon>Magnoliopsida</taxon>
        <taxon>Amborellales</taxon>
        <taxon>Amborellaceae</taxon>
        <taxon>Amborella</taxon>
    </lineage>
</organism>
<proteinExistence type="predicted"/>
<dbReference type="OMA" id="MSSRWVA"/>
<accession>W1NK75</accession>
<reference evidence="2" key="1">
    <citation type="journal article" date="2013" name="Science">
        <title>The Amborella genome and the evolution of flowering plants.</title>
        <authorList>
            <consortium name="Amborella Genome Project"/>
        </authorList>
    </citation>
    <scope>NUCLEOTIDE SEQUENCE [LARGE SCALE GENOMIC DNA]</scope>
</reference>
<dbReference type="Proteomes" id="UP000017836">
    <property type="component" value="Unassembled WGS sequence"/>
</dbReference>
<dbReference type="Gramene" id="ERM95629">
    <property type="protein sequence ID" value="ERM95629"/>
    <property type="gene ID" value="AMTR_s00023p00168910"/>
</dbReference>
<evidence type="ECO:0000313" key="1">
    <source>
        <dbReference type="EMBL" id="ERM95629.1"/>
    </source>
</evidence>
<sequence length="197" mass="22856">MQGREKSDRQWVIDVVNGNVKLNREEEAEEWTHRCIYKIPSYLHELQKGAFTPRLVSLGPFHLGSLHLQPMEHHKRRALLHFHYCSKHSADVYLEALGAIERKLRACYEWPDELPGLESPEFLNMKLLDGCFLLEFYSTNEEENCSGYADNDPVFGPKFLLGQMIHHLVLLQNEITLLVLKLPYVTITPDEVRITVS</sequence>
<dbReference type="Pfam" id="PF03140">
    <property type="entry name" value="DUF247"/>
    <property type="match status" value="1"/>
</dbReference>
<gene>
    <name evidence="1" type="ORF">AMTR_s00023p00168910</name>
</gene>
<dbReference type="HOGENOM" id="CLU_094384_0_0_1"/>
<dbReference type="PANTHER" id="PTHR31170">
    <property type="entry name" value="BNAC04G53230D PROTEIN"/>
    <property type="match status" value="1"/>
</dbReference>
<dbReference type="EMBL" id="KI397474">
    <property type="protein sequence ID" value="ERM95629.1"/>
    <property type="molecule type" value="Genomic_DNA"/>
</dbReference>
<evidence type="ECO:0000313" key="2">
    <source>
        <dbReference type="Proteomes" id="UP000017836"/>
    </source>
</evidence>
<dbReference type="AlphaFoldDB" id="W1NK75"/>
<dbReference type="InterPro" id="IPR004158">
    <property type="entry name" value="DUF247_pln"/>
</dbReference>
<keyword evidence="2" id="KW-1185">Reference proteome</keyword>